<name>A0A2U8E0I2_9BACT</name>
<feature type="domain" description="Ig-like" evidence="3">
    <location>
        <begin position="442"/>
        <end position="515"/>
    </location>
</feature>
<keyword evidence="2" id="KW-1133">Transmembrane helix</keyword>
<dbReference type="Gene3D" id="2.60.40.10">
    <property type="entry name" value="Immunoglobulins"/>
    <property type="match status" value="1"/>
</dbReference>
<dbReference type="SUPFAM" id="SSF48726">
    <property type="entry name" value="Immunoglobulin"/>
    <property type="match status" value="1"/>
</dbReference>
<dbReference type="EMBL" id="CP023004">
    <property type="protein sequence ID" value="AWI08340.1"/>
    <property type="molecule type" value="Genomic_DNA"/>
</dbReference>
<dbReference type="AlphaFoldDB" id="A0A2U8E0I2"/>
<dbReference type="PROSITE" id="PS50835">
    <property type="entry name" value="IG_LIKE"/>
    <property type="match status" value="1"/>
</dbReference>
<dbReference type="InterPro" id="IPR036179">
    <property type="entry name" value="Ig-like_dom_sf"/>
</dbReference>
<dbReference type="Pfam" id="PF13540">
    <property type="entry name" value="RCC1_2"/>
    <property type="match status" value="3"/>
</dbReference>
<evidence type="ECO:0000256" key="2">
    <source>
        <dbReference type="SAM" id="Phobius"/>
    </source>
</evidence>
<dbReference type="Proteomes" id="UP000244896">
    <property type="component" value="Chromosome"/>
</dbReference>
<dbReference type="InterPro" id="IPR003599">
    <property type="entry name" value="Ig_sub"/>
</dbReference>
<dbReference type="PANTHER" id="PTHR22872">
    <property type="entry name" value="BTK-BINDING PROTEIN-RELATED"/>
    <property type="match status" value="1"/>
</dbReference>
<sequence length="571" mass="60414">MFFLIIKHTFRESFEAIRRLAQQPTSTAMRHKHTKHPVSTKTLRFSASRLFLSALRYPLTFIICLLLAAAISSRTYAASVIKVAAGGEHSLFLTDDGTLWGMGHSWYGQLGDARGYTGTGYQTYHITPARVATDVTAMAAGVSHSLFIKSDGSLWAVGANHFGQLGDGTTTNRRVPVQVATGVIAVAAGYSHSLFLKTDGSLWTMGNNRYGQLGDGASGSEDYPDIANRRIPMQIATDVDTIAAGGSHSLFVKSDGTLWVMGWNGYGQLGDGSAANRVFPMQVGTGVDAVAAGRNHSLFVKNDGSLWAMGFNDWGQLGYYWDGGTIMNQRIPAQMAVDVIAVTAGKSHSLLIKSDGSLWGTGLNYRGQLGDDTGTYYRMTPAQITSGVVAMAAGEDHSLFIKTDGSLWAMGRNRYGQLGDGATADRYLPVYIAGGNSPTGAPAITTQPASQTLYVGDLVTFGVVATGSNLTYQWHKDDTDIPGATSASYTITNAQQSHAGSYRVTVSNTVGSTISHAAALVVKTSDGIGDDGGVVMVGGSAAGGGAPSLLWLGVVGSMLLLRRMRKSQMTK</sequence>
<proteinExistence type="predicted"/>
<dbReference type="PROSITE" id="PS00626">
    <property type="entry name" value="RCC1_2"/>
    <property type="match status" value="4"/>
</dbReference>
<dbReference type="Pfam" id="PF25390">
    <property type="entry name" value="WD40_RLD"/>
    <property type="match status" value="1"/>
</dbReference>
<dbReference type="InterPro" id="IPR058923">
    <property type="entry name" value="RCC1-like_dom"/>
</dbReference>
<dbReference type="Pfam" id="PF13927">
    <property type="entry name" value="Ig_3"/>
    <property type="match status" value="1"/>
</dbReference>
<keyword evidence="5" id="KW-1185">Reference proteome</keyword>
<dbReference type="SUPFAM" id="SSF50985">
    <property type="entry name" value="RCC1/BLIP-II"/>
    <property type="match status" value="2"/>
</dbReference>
<dbReference type="InterPro" id="IPR000408">
    <property type="entry name" value="Reg_chr_condens"/>
</dbReference>
<dbReference type="Gene3D" id="2.130.10.30">
    <property type="entry name" value="Regulator of chromosome condensation 1/beta-lactamase-inhibitor protein II"/>
    <property type="match status" value="2"/>
</dbReference>
<dbReference type="PROSITE" id="PS50012">
    <property type="entry name" value="RCC1_3"/>
    <property type="match status" value="6"/>
</dbReference>
<keyword evidence="2" id="KW-0472">Membrane</keyword>
<feature type="transmembrane region" description="Helical" evidence="2">
    <location>
        <begin position="541"/>
        <end position="561"/>
    </location>
</feature>
<dbReference type="InterPro" id="IPR051625">
    <property type="entry name" value="Signaling_Regulatory_Domain"/>
</dbReference>
<dbReference type="InterPro" id="IPR013783">
    <property type="entry name" value="Ig-like_fold"/>
</dbReference>
<evidence type="ECO:0000259" key="3">
    <source>
        <dbReference type="PROSITE" id="PS50835"/>
    </source>
</evidence>
<dbReference type="InterPro" id="IPR009091">
    <property type="entry name" value="RCC1/BLIP-II"/>
</dbReference>
<dbReference type="SMART" id="SM00409">
    <property type="entry name" value="IG"/>
    <property type="match status" value="1"/>
</dbReference>
<keyword evidence="2" id="KW-0812">Transmembrane</keyword>
<dbReference type="KEGG" id="elut:CKA38_02865"/>
<keyword evidence="1" id="KW-0677">Repeat</keyword>
<dbReference type="PRINTS" id="PR00633">
    <property type="entry name" value="RCCNDNSATION"/>
</dbReference>
<evidence type="ECO:0000313" key="5">
    <source>
        <dbReference type="Proteomes" id="UP000244896"/>
    </source>
</evidence>
<dbReference type="OrthoDB" id="199452at2"/>
<protein>
    <recommendedName>
        <fullName evidence="3">Ig-like domain-containing protein</fullName>
    </recommendedName>
</protein>
<dbReference type="InterPro" id="IPR007110">
    <property type="entry name" value="Ig-like_dom"/>
</dbReference>
<dbReference type="RefSeq" id="WP_108824146.1">
    <property type="nucleotide sequence ID" value="NZ_CP023004.1"/>
</dbReference>
<feature type="transmembrane region" description="Helical" evidence="2">
    <location>
        <begin position="50"/>
        <end position="71"/>
    </location>
</feature>
<organism evidence="4 5">
    <name type="scientific">Ereboglobus luteus</name>
    <dbReference type="NCBI Taxonomy" id="1796921"/>
    <lineage>
        <taxon>Bacteria</taxon>
        <taxon>Pseudomonadati</taxon>
        <taxon>Verrucomicrobiota</taxon>
        <taxon>Opitutia</taxon>
        <taxon>Opitutales</taxon>
        <taxon>Opitutaceae</taxon>
        <taxon>Ereboglobus</taxon>
    </lineage>
</organism>
<gene>
    <name evidence="4" type="ORF">CKA38_02865</name>
</gene>
<evidence type="ECO:0000256" key="1">
    <source>
        <dbReference type="ARBA" id="ARBA00022737"/>
    </source>
</evidence>
<reference evidence="4 5" key="1">
    <citation type="journal article" date="2018" name="Syst. Appl. Microbiol.">
        <title>Ereboglobus luteus gen. nov. sp. nov. from cockroach guts, and new insights into the oxygen relationship of the genera Opitutus and Didymococcus (Verrucomicrobia: Opitutaceae).</title>
        <authorList>
            <person name="Tegtmeier D."/>
            <person name="Belitz A."/>
            <person name="Radek R."/>
            <person name="Heimerl T."/>
            <person name="Brune A."/>
        </authorList>
    </citation>
    <scope>NUCLEOTIDE SEQUENCE [LARGE SCALE GENOMIC DNA]</scope>
    <source>
        <strain evidence="4 5">Ho45</strain>
    </source>
</reference>
<accession>A0A2U8E0I2</accession>
<evidence type="ECO:0000313" key="4">
    <source>
        <dbReference type="EMBL" id="AWI08340.1"/>
    </source>
</evidence>